<protein>
    <submittedName>
        <fullName evidence="2">Uncharacterized protein</fullName>
    </submittedName>
</protein>
<keyword evidence="3" id="KW-1185">Reference proteome</keyword>
<feature type="signal peptide" evidence="1">
    <location>
        <begin position="1"/>
        <end position="24"/>
    </location>
</feature>
<name>A0A8W8NYQ5_MAGGI</name>
<accession>A0A8W8NYQ5</accession>
<evidence type="ECO:0000256" key="1">
    <source>
        <dbReference type="SAM" id="SignalP"/>
    </source>
</evidence>
<proteinExistence type="predicted"/>
<dbReference type="EnsemblMetazoa" id="G8269.2">
    <property type="protein sequence ID" value="G8269.2:cds"/>
    <property type="gene ID" value="G8269"/>
</dbReference>
<evidence type="ECO:0000313" key="2">
    <source>
        <dbReference type="EnsemblMetazoa" id="G8269.2:cds"/>
    </source>
</evidence>
<feature type="chain" id="PRO_5036494713" evidence="1">
    <location>
        <begin position="25"/>
        <end position="257"/>
    </location>
</feature>
<reference evidence="2" key="1">
    <citation type="submission" date="2022-08" db="UniProtKB">
        <authorList>
            <consortium name="EnsemblMetazoa"/>
        </authorList>
    </citation>
    <scope>IDENTIFICATION</scope>
    <source>
        <strain evidence="2">05x7-T-G4-1.051#20</strain>
    </source>
</reference>
<organism evidence="2 3">
    <name type="scientific">Magallana gigas</name>
    <name type="common">Pacific oyster</name>
    <name type="synonym">Crassostrea gigas</name>
    <dbReference type="NCBI Taxonomy" id="29159"/>
    <lineage>
        <taxon>Eukaryota</taxon>
        <taxon>Metazoa</taxon>
        <taxon>Spiralia</taxon>
        <taxon>Lophotrochozoa</taxon>
        <taxon>Mollusca</taxon>
        <taxon>Bivalvia</taxon>
        <taxon>Autobranchia</taxon>
        <taxon>Pteriomorphia</taxon>
        <taxon>Ostreida</taxon>
        <taxon>Ostreoidea</taxon>
        <taxon>Ostreidae</taxon>
        <taxon>Magallana</taxon>
    </lineage>
</organism>
<sequence>MALKWFYVAIVTVTMLSANHSCKAEIVRRLEKPALQILALSASSINKTLTARTGVFIGPSDTQFQFSGQSMKINKEENDVFSVRLTTSEFNLEANSPYGSRMLKIKSNSTKEAMGILFNLNSKARTETTFPLNNCEIEIEKRENGTQTEYKARVENCADEDGFDKYFVLNLNFKSGDASQIYSMDLNGQDIQRVSKYFKYAKTYYTSTERDTYYTILNNSALDADEITITNFFFTISSRSNLFSDDLHSLYYWDYYI</sequence>
<keyword evidence="1" id="KW-0732">Signal</keyword>
<dbReference type="Proteomes" id="UP000005408">
    <property type="component" value="Unassembled WGS sequence"/>
</dbReference>
<dbReference type="AlphaFoldDB" id="A0A8W8NYQ5"/>
<evidence type="ECO:0000313" key="3">
    <source>
        <dbReference type="Proteomes" id="UP000005408"/>
    </source>
</evidence>